<accession>A0A2M8W4Y1</accession>
<dbReference type="GO" id="GO:1990281">
    <property type="term" value="C:efflux pump complex"/>
    <property type="evidence" value="ECO:0007669"/>
    <property type="project" value="TreeGrafter"/>
</dbReference>
<comment type="similarity">
    <text evidence="1">Belongs to the membrane fusion protein (MFP) (TC 8.A.1) family.</text>
</comment>
<dbReference type="Gene3D" id="2.40.50.100">
    <property type="match status" value="1"/>
</dbReference>
<reference evidence="4 5" key="1">
    <citation type="submission" date="2017-11" db="EMBL/GenBank/DDBJ databases">
        <title>Genomic Encyclopedia of Archaeal and Bacterial Type Strains, Phase II (KMG-II): From Individual Species to Whole Genera.</title>
        <authorList>
            <person name="Goeker M."/>
        </authorList>
    </citation>
    <scope>NUCLEOTIDE SEQUENCE [LARGE SCALE GENOMIC DNA]</scope>
    <source>
        <strain evidence="4 5">DSM 29128</strain>
    </source>
</reference>
<dbReference type="NCBIfam" id="TIGR01730">
    <property type="entry name" value="RND_mfp"/>
    <property type="match status" value="1"/>
</dbReference>
<evidence type="ECO:0000256" key="2">
    <source>
        <dbReference type="SAM" id="Coils"/>
    </source>
</evidence>
<dbReference type="RefSeq" id="WP_168769147.1">
    <property type="nucleotide sequence ID" value="NZ_PGTY01000002.1"/>
</dbReference>
<keyword evidence="5" id="KW-1185">Reference proteome</keyword>
<protein>
    <submittedName>
        <fullName evidence="4">RND family efflux transporter MFP subunit</fullName>
    </submittedName>
</protein>
<dbReference type="PANTHER" id="PTHR30469">
    <property type="entry name" value="MULTIDRUG RESISTANCE PROTEIN MDTA"/>
    <property type="match status" value="1"/>
</dbReference>
<evidence type="ECO:0000313" key="4">
    <source>
        <dbReference type="EMBL" id="PJI85987.1"/>
    </source>
</evidence>
<comment type="caution">
    <text evidence="4">The sequence shown here is derived from an EMBL/GenBank/DDBJ whole genome shotgun (WGS) entry which is preliminary data.</text>
</comment>
<dbReference type="EMBL" id="PGTY01000002">
    <property type="protein sequence ID" value="PJI85987.1"/>
    <property type="molecule type" value="Genomic_DNA"/>
</dbReference>
<dbReference type="GO" id="GO:0015562">
    <property type="term" value="F:efflux transmembrane transporter activity"/>
    <property type="evidence" value="ECO:0007669"/>
    <property type="project" value="TreeGrafter"/>
</dbReference>
<keyword evidence="2" id="KW-0175">Coiled coil</keyword>
<proteinExistence type="inferred from homology"/>
<sequence length="385" mass="41403">MKNNEKPRLRRFGRVLFSGVMLVGLAAAALASINRIQDNAAAVQASIFVDERAIPVLTTTAEQATGYDVPRQYAGRTVIAEQAELSFEVGGRVILADVSIGDRVATGDILGAVDSARLSSNRQELEARLLRAETARNQALDDLRRSEALLETGSVTRTSVEQNQTALELAEQDISAIEAQIDRLQFDLRDTELRAPFDGILTQVEFDVGDVVSAGIPVLQLVDANSIEAHVGVPVAAATQIEEGQIVPLTWRGNTYEAVVSSIVPVVNAQSQTMLLVLDWEASRQPLEGEMLRITLSQSVDQDGFWVPLDALVSDLRGLFAVQIVVDAENGALEVTRAPVQVHYSDGAQAYVSGALQNEDRIVTRGTNRVAPGQAVILASARAGQ</sequence>
<dbReference type="Proteomes" id="UP000228531">
    <property type="component" value="Unassembled WGS sequence"/>
</dbReference>
<organism evidence="4 5">
    <name type="scientific">Yoonia maricola</name>
    <dbReference type="NCBI Taxonomy" id="420999"/>
    <lineage>
        <taxon>Bacteria</taxon>
        <taxon>Pseudomonadati</taxon>
        <taxon>Pseudomonadota</taxon>
        <taxon>Alphaproteobacteria</taxon>
        <taxon>Rhodobacterales</taxon>
        <taxon>Paracoccaceae</taxon>
        <taxon>Yoonia</taxon>
    </lineage>
</organism>
<feature type="coiled-coil region" evidence="2">
    <location>
        <begin position="115"/>
        <end position="194"/>
    </location>
</feature>
<dbReference type="InterPro" id="IPR006143">
    <property type="entry name" value="RND_pump_MFP"/>
</dbReference>
<evidence type="ECO:0000259" key="3">
    <source>
        <dbReference type="Pfam" id="PF25973"/>
    </source>
</evidence>
<dbReference type="Pfam" id="PF25973">
    <property type="entry name" value="BSH_CzcB"/>
    <property type="match status" value="1"/>
</dbReference>
<dbReference type="Gene3D" id="2.40.420.20">
    <property type="match status" value="1"/>
</dbReference>
<name>A0A2M8W4Y1_9RHOB</name>
<dbReference type="SUPFAM" id="SSF111369">
    <property type="entry name" value="HlyD-like secretion proteins"/>
    <property type="match status" value="1"/>
</dbReference>
<dbReference type="PANTHER" id="PTHR30469:SF11">
    <property type="entry name" value="BLL4320 PROTEIN"/>
    <property type="match status" value="1"/>
</dbReference>
<dbReference type="InterPro" id="IPR058647">
    <property type="entry name" value="BSH_CzcB-like"/>
</dbReference>
<gene>
    <name evidence="4" type="ORF">BC777_2341</name>
</gene>
<dbReference type="AlphaFoldDB" id="A0A2M8W4Y1"/>
<evidence type="ECO:0000256" key="1">
    <source>
        <dbReference type="ARBA" id="ARBA00009477"/>
    </source>
</evidence>
<evidence type="ECO:0000313" key="5">
    <source>
        <dbReference type="Proteomes" id="UP000228531"/>
    </source>
</evidence>
<feature type="domain" description="CzcB-like barrel-sandwich hybrid" evidence="3">
    <location>
        <begin position="84"/>
        <end position="222"/>
    </location>
</feature>
<dbReference type="Gene3D" id="2.40.30.170">
    <property type="match status" value="1"/>
</dbReference>
<dbReference type="Gene3D" id="1.10.287.470">
    <property type="entry name" value="Helix hairpin bin"/>
    <property type="match status" value="1"/>
</dbReference>